<sequence>MRSNTIEHLRNDTFSWLYFGGVLTILFLPLVDGWPWAIPVPWVQANLFRILFILLANFFIARIILKDTWKLLPEKPARIPFLLLLGFGGILVIANLFSLDPSFSFSGTPFRGWGVLNDLSYIFFAVFLFLTLSQRNWEKVWKIALSVALVATLIAIIQYLNINLAFIRADPGRPASTFGNTMFFAIFLVALLPFSVSFLWNSSTLKSKILFVAFTLLLLFGIVLSGTRAAFVGLAVSTFFFFLFYPSHKSSKLLRIVALGLIGMAITMYLLLQTIPPPNFVQNSTLLSNIWQRSSLEEIIHTEPRFASWSFAIQALNDRPFFGYGPYNSSIAFDRYFDSNNPRFYGRMEGWWDTFHNFYLDLAVTTGFVGFLVFLGFLGSLFFFLSKKRVVSPEHTRAIHITQTAMVAYLTTMVFSFNSFATSLIFFMLIAYSLFLLSLPSPSFNKNKTRAS</sequence>
<organism evidence="7 8">
    <name type="scientific">Candidatus Wildermuthbacteria bacterium RIFCSPHIGHO2_02_FULL_45_25</name>
    <dbReference type="NCBI Taxonomy" id="1802450"/>
    <lineage>
        <taxon>Bacteria</taxon>
        <taxon>Candidatus Wildermuthiibacteriota</taxon>
    </lineage>
</organism>
<comment type="subcellular location">
    <subcellularLocation>
        <location evidence="1">Membrane</location>
        <topology evidence="1">Multi-pass membrane protein</topology>
    </subcellularLocation>
</comment>
<evidence type="ECO:0000256" key="5">
    <source>
        <dbReference type="SAM" id="Phobius"/>
    </source>
</evidence>
<evidence type="ECO:0000256" key="1">
    <source>
        <dbReference type="ARBA" id="ARBA00004141"/>
    </source>
</evidence>
<evidence type="ECO:0000259" key="6">
    <source>
        <dbReference type="Pfam" id="PF04932"/>
    </source>
</evidence>
<dbReference type="Proteomes" id="UP000178092">
    <property type="component" value="Unassembled WGS sequence"/>
</dbReference>
<reference evidence="7 8" key="1">
    <citation type="journal article" date="2016" name="Nat. Commun.">
        <title>Thousands of microbial genomes shed light on interconnected biogeochemical processes in an aquifer system.</title>
        <authorList>
            <person name="Anantharaman K."/>
            <person name="Brown C.T."/>
            <person name="Hug L.A."/>
            <person name="Sharon I."/>
            <person name="Castelle C.J."/>
            <person name="Probst A.J."/>
            <person name="Thomas B.C."/>
            <person name="Singh A."/>
            <person name="Wilkins M.J."/>
            <person name="Karaoz U."/>
            <person name="Brodie E.L."/>
            <person name="Williams K.H."/>
            <person name="Hubbard S.S."/>
            <person name="Banfield J.F."/>
        </authorList>
    </citation>
    <scope>NUCLEOTIDE SEQUENCE [LARGE SCALE GENOMIC DNA]</scope>
</reference>
<comment type="caution">
    <text evidence="7">The sequence shown here is derived from an EMBL/GenBank/DDBJ whole genome shotgun (WGS) entry which is preliminary data.</text>
</comment>
<feature type="transmembrane region" description="Helical" evidence="5">
    <location>
        <begin position="43"/>
        <end position="65"/>
    </location>
</feature>
<protein>
    <recommendedName>
        <fullName evidence="6">O-antigen ligase-related domain-containing protein</fullName>
    </recommendedName>
</protein>
<dbReference type="PANTHER" id="PTHR37422:SF13">
    <property type="entry name" value="LIPOPOLYSACCHARIDE BIOSYNTHESIS PROTEIN PA4999-RELATED"/>
    <property type="match status" value="1"/>
</dbReference>
<feature type="domain" description="O-antigen ligase-related" evidence="6">
    <location>
        <begin position="214"/>
        <end position="375"/>
    </location>
</feature>
<dbReference type="EMBL" id="MHTV01000012">
    <property type="protein sequence ID" value="OHA67361.1"/>
    <property type="molecule type" value="Genomic_DNA"/>
</dbReference>
<dbReference type="InterPro" id="IPR051533">
    <property type="entry name" value="WaaL-like"/>
</dbReference>
<name>A0A1G2R5I4_9BACT</name>
<feature type="transmembrane region" description="Helical" evidence="5">
    <location>
        <begin position="358"/>
        <end position="385"/>
    </location>
</feature>
<evidence type="ECO:0000313" key="7">
    <source>
        <dbReference type="EMBL" id="OHA67361.1"/>
    </source>
</evidence>
<evidence type="ECO:0000256" key="2">
    <source>
        <dbReference type="ARBA" id="ARBA00022692"/>
    </source>
</evidence>
<evidence type="ECO:0000313" key="8">
    <source>
        <dbReference type="Proteomes" id="UP000178092"/>
    </source>
</evidence>
<feature type="transmembrane region" description="Helical" evidence="5">
    <location>
        <begin position="12"/>
        <end position="31"/>
    </location>
</feature>
<dbReference type="Pfam" id="PF04932">
    <property type="entry name" value="Wzy_C"/>
    <property type="match status" value="1"/>
</dbReference>
<evidence type="ECO:0000256" key="4">
    <source>
        <dbReference type="ARBA" id="ARBA00023136"/>
    </source>
</evidence>
<feature type="transmembrane region" description="Helical" evidence="5">
    <location>
        <begin position="406"/>
        <end position="435"/>
    </location>
</feature>
<feature type="transmembrane region" description="Helical" evidence="5">
    <location>
        <begin position="253"/>
        <end position="272"/>
    </location>
</feature>
<dbReference type="InterPro" id="IPR007016">
    <property type="entry name" value="O-antigen_ligase-rel_domated"/>
</dbReference>
<feature type="transmembrane region" description="Helical" evidence="5">
    <location>
        <begin position="182"/>
        <end position="200"/>
    </location>
</feature>
<feature type="transmembrane region" description="Helical" evidence="5">
    <location>
        <begin position="77"/>
        <end position="98"/>
    </location>
</feature>
<keyword evidence="4 5" id="KW-0472">Membrane</keyword>
<proteinExistence type="predicted"/>
<evidence type="ECO:0000256" key="3">
    <source>
        <dbReference type="ARBA" id="ARBA00022989"/>
    </source>
</evidence>
<dbReference type="GO" id="GO:0016020">
    <property type="term" value="C:membrane"/>
    <property type="evidence" value="ECO:0007669"/>
    <property type="project" value="UniProtKB-SubCell"/>
</dbReference>
<accession>A0A1G2R5I4</accession>
<dbReference type="AlphaFoldDB" id="A0A1G2R5I4"/>
<feature type="transmembrane region" description="Helical" evidence="5">
    <location>
        <begin position="143"/>
        <end position="162"/>
    </location>
</feature>
<gene>
    <name evidence="7" type="ORF">A3C04_01755</name>
</gene>
<feature type="transmembrane region" description="Helical" evidence="5">
    <location>
        <begin position="110"/>
        <end position="131"/>
    </location>
</feature>
<feature type="transmembrane region" description="Helical" evidence="5">
    <location>
        <begin position="230"/>
        <end position="246"/>
    </location>
</feature>
<dbReference type="PANTHER" id="PTHR37422">
    <property type="entry name" value="TEICHURONIC ACID BIOSYNTHESIS PROTEIN TUAE"/>
    <property type="match status" value="1"/>
</dbReference>
<keyword evidence="2 5" id="KW-0812">Transmembrane</keyword>
<keyword evidence="3 5" id="KW-1133">Transmembrane helix</keyword>
<feature type="transmembrane region" description="Helical" evidence="5">
    <location>
        <begin position="207"/>
        <end position="224"/>
    </location>
</feature>